<keyword evidence="1" id="KW-0812">Transmembrane</keyword>
<keyword evidence="1" id="KW-1133">Transmembrane helix</keyword>
<evidence type="ECO:0000313" key="3">
    <source>
        <dbReference type="Proteomes" id="UP000078428"/>
    </source>
</evidence>
<protein>
    <submittedName>
        <fullName evidence="2">Uncharacterized protein</fullName>
    </submittedName>
</protein>
<organism evidence="2 3">
    <name type="scientific">Paramagnetospirillum marisnigri</name>
    <dbReference type="NCBI Taxonomy" id="1285242"/>
    <lineage>
        <taxon>Bacteria</taxon>
        <taxon>Pseudomonadati</taxon>
        <taxon>Pseudomonadota</taxon>
        <taxon>Alphaproteobacteria</taxon>
        <taxon>Rhodospirillales</taxon>
        <taxon>Magnetospirillaceae</taxon>
        <taxon>Paramagnetospirillum</taxon>
    </lineage>
</organism>
<reference evidence="2 3" key="1">
    <citation type="submission" date="2016-04" db="EMBL/GenBank/DDBJ databases">
        <title>Draft genome sequence of freshwater magnetotactic bacteria Magnetospirillum marisnigri SP-1 and Magnetospirillum moscoviense BB-1.</title>
        <authorList>
            <person name="Koziaeva V."/>
            <person name="Dziuba M.V."/>
            <person name="Ivanov T.M."/>
            <person name="Kuznetsov B."/>
            <person name="Grouzdev D.S."/>
        </authorList>
    </citation>
    <scope>NUCLEOTIDE SEQUENCE [LARGE SCALE GENOMIC DNA]</scope>
    <source>
        <strain evidence="2 3">SP-1</strain>
    </source>
</reference>
<dbReference type="OrthoDB" id="7375507at2"/>
<dbReference type="Proteomes" id="UP000078428">
    <property type="component" value="Unassembled WGS sequence"/>
</dbReference>
<feature type="transmembrane region" description="Helical" evidence="1">
    <location>
        <begin position="235"/>
        <end position="255"/>
    </location>
</feature>
<dbReference type="RefSeq" id="WP_156612650.1">
    <property type="nucleotide sequence ID" value="NZ_LWQT01000081.1"/>
</dbReference>
<feature type="transmembrane region" description="Helical" evidence="1">
    <location>
        <begin position="12"/>
        <end position="31"/>
    </location>
</feature>
<dbReference type="AlphaFoldDB" id="A0A178MH19"/>
<dbReference type="EMBL" id="LWQT01000081">
    <property type="protein sequence ID" value="OAN47437.1"/>
    <property type="molecule type" value="Genomic_DNA"/>
</dbReference>
<comment type="caution">
    <text evidence="2">The sequence shown here is derived from an EMBL/GenBank/DDBJ whole genome shotgun (WGS) entry which is preliminary data.</text>
</comment>
<evidence type="ECO:0000313" key="2">
    <source>
        <dbReference type="EMBL" id="OAN47437.1"/>
    </source>
</evidence>
<feature type="transmembrane region" description="Helical" evidence="1">
    <location>
        <begin position="198"/>
        <end position="223"/>
    </location>
</feature>
<keyword evidence="1" id="KW-0472">Membrane</keyword>
<feature type="transmembrane region" description="Helical" evidence="1">
    <location>
        <begin position="102"/>
        <end position="119"/>
    </location>
</feature>
<feature type="transmembrane region" description="Helical" evidence="1">
    <location>
        <begin position="71"/>
        <end position="90"/>
    </location>
</feature>
<proteinExistence type="predicted"/>
<sequence length="300" mass="32174">MALLACWAPMPLYLVAIACFGLPHVIWEMTWIKRTAGDRLPRWWWGGLAAILSVQASARLAFAAGKIGHSVAGLADLLTLALAFAMVATLPGIRDGWRPTRTALVALAGAVALATIGVAGAPEAMAALLVALSVAHNFTPIGLERLGRPSGDPWSGLRWMMALPLLLLAVPQLPQPEVFGVLPAWFPGELSWLKGQPVIASLNLFPALVLAQCLHYVAVLRILPRRFGAEWRRGGWWGPAMAAAAVMVMGFLWSFPDARRLYGVAAGVHAWIEWPILLCLIGGVLGDAQPSSACRNHALR</sequence>
<name>A0A178MH19_9PROT</name>
<keyword evidence="3" id="KW-1185">Reference proteome</keyword>
<accession>A0A178MH19</accession>
<feature type="transmembrane region" description="Helical" evidence="1">
    <location>
        <begin position="261"/>
        <end position="285"/>
    </location>
</feature>
<evidence type="ECO:0000256" key="1">
    <source>
        <dbReference type="SAM" id="Phobius"/>
    </source>
</evidence>
<gene>
    <name evidence="2" type="ORF">A6A04_20370</name>
</gene>
<feature type="transmembrane region" description="Helical" evidence="1">
    <location>
        <begin position="43"/>
        <end position="65"/>
    </location>
</feature>